<evidence type="ECO:0008006" key="4">
    <source>
        <dbReference type="Google" id="ProtNLM"/>
    </source>
</evidence>
<evidence type="ECO:0000256" key="1">
    <source>
        <dbReference type="SAM" id="MobiDB-lite"/>
    </source>
</evidence>
<sequence length="144" mass="15873">MPWTYDDYPTSMKNLTAEVRRKAIDIANALLEDGYGDGRAIAIATAQSEKWAKRRHKQIAKKNTGGTTGQAVAADDTKGDEDPIHVFADPEESGWIATQGQKRIAQGSKKADVVDKASEKAKAQKTELCIHNRQGDIIEERNYS</sequence>
<feature type="compositionally biased region" description="Basic and acidic residues" evidence="1">
    <location>
        <begin position="75"/>
        <end position="84"/>
    </location>
</feature>
<name>A0A1U7J431_9CYAN</name>
<protein>
    <recommendedName>
        <fullName evidence="4">DUF2188 domain-containing protein</fullName>
    </recommendedName>
</protein>
<proteinExistence type="predicted"/>
<dbReference type="STRING" id="549789.NIES30_14160"/>
<comment type="caution">
    <text evidence="2">The sequence shown here is derived from an EMBL/GenBank/DDBJ whole genome shotgun (WGS) entry which is preliminary data.</text>
</comment>
<reference evidence="2 3" key="1">
    <citation type="submission" date="2016-11" db="EMBL/GenBank/DDBJ databases">
        <title>Draft Genome Sequences of Nine Cyanobacterial Strains from Diverse Habitats.</title>
        <authorList>
            <person name="Zhu T."/>
            <person name="Hou S."/>
            <person name="Lu X."/>
            <person name="Hess W.R."/>
        </authorList>
    </citation>
    <scope>NUCLEOTIDE SEQUENCE [LARGE SCALE GENOMIC DNA]</scope>
    <source>
        <strain evidence="2 3">NIES-30</strain>
    </source>
</reference>
<evidence type="ECO:0000313" key="2">
    <source>
        <dbReference type="EMBL" id="OKH47120.1"/>
    </source>
</evidence>
<gene>
    <name evidence="2" type="ORF">NIES30_14160</name>
</gene>
<feature type="region of interest" description="Disordered" evidence="1">
    <location>
        <begin position="58"/>
        <end position="110"/>
    </location>
</feature>
<evidence type="ECO:0000313" key="3">
    <source>
        <dbReference type="Proteomes" id="UP000185557"/>
    </source>
</evidence>
<organism evidence="2 3">
    <name type="scientific">Phormidium tenue NIES-30</name>
    <dbReference type="NCBI Taxonomy" id="549789"/>
    <lineage>
        <taxon>Bacteria</taxon>
        <taxon>Bacillati</taxon>
        <taxon>Cyanobacteriota</taxon>
        <taxon>Cyanophyceae</taxon>
        <taxon>Oscillatoriophycideae</taxon>
        <taxon>Oscillatoriales</taxon>
        <taxon>Oscillatoriaceae</taxon>
        <taxon>Phormidium</taxon>
    </lineage>
</organism>
<dbReference type="InterPro" id="IPR018691">
    <property type="entry name" value="DUF2188"/>
</dbReference>
<dbReference type="Proteomes" id="UP000185557">
    <property type="component" value="Unassembled WGS sequence"/>
</dbReference>
<keyword evidence="3" id="KW-1185">Reference proteome</keyword>
<dbReference type="AlphaFoldDB" id="A0A1U7J431"/>
<dbReference type="OrthoDB" id="8858565at2"/>
<dbReference type="EMBL" id="MRCG01000010">
    <property type="protein sequence ID" value="OKH47120.1"/>
    <property type="molecule type" value="Genomic_DNA"/>
</dbReference>
<accession>A0A1U7J431</accession>
<dbReference type="Pfam" id="PF09954">
    <property type="entry name" value="DUF2188"/>
    <property type="match status" value="1"/>
</dbReference>